<dbReference type="Gene3D" id="1.25.40.10">
    <property type="entry name" value="Tetratricopeptide repeat domain"/>
    <property type="match status" value="1"/>
</dbReference>
<gene>
    <name evidence="1" type="ORF">THITH_05545</name>
</gene>
<proteinExistence type="predicted"/>
<sequence>MNARAMRGLVLPLAGLLAAGIAWAEYRGLRSVDPQQPAQSLAAVQANVPWGGLAGRQLAASLEPHWRRDPPAVDEALAWHLRHYPLDPWRWADRARLARLQDADPDAVLAHLDAALAAQPHNRELLWRAATITQQLGRVERTEEHLRDWLAGQPAGTHRALFVAMRWIDDPAQLLDRILPPGDPYLEAAIAAARQHGRLDLAAEAWERLSRPRPPGDRALLDFVDLALAQGDHERAAWAWAETFPDYRYGMVPNADFRHEPASPRGLHWRIRVPAGARVVLDPEHYFTEPASLRLDFDGTENLRLTAPSVRIPVPAGVERWTVSGHWRAEGLTTRALPYLSAWADGGRRTRVDAPGSEFDWQPFRVELDTPEGGRMLHLQLRRDPPARDFDRYLAGRLWLDALRVEPAPLQTMDSDEP</sequence>
<dbReference type="RefSeq" id="WP_006748730.1">
    <property type="nucleotide sequence ID" value="NZ_CP007029.1"/>
</dbReference>
<dbReference type="KEGG" id="tti:THITH_05545"/>
<dbReference type="Gene3D" id="2.60.120.260">
    <property type="entry name" value="Galactose-binding domain-like"/>
    <property type="match status" value="1"/>
</dbReference>
<organism evidence="1 2">
    <name type="scientific">Thioalkalivibrio paradoxus ARh 1</name>
    <dbReference type="NCBI Taxonomy" id="713585"/>
    <lineage>
        <taxon>Bacteria</taxon>
        <taxon>Pseudomonadati</taxon>
        <taxon>Pseudomonadota</taxon>
        <taxon>Gammaproteobacteria</taxon>
        <taxon>Chromatiales</taxon>
        <taxon>Ectothiorhodospiraceae</taxon>
        <taxon>Thioalkalivibrio</taxon>
    </lineage>
</organism>
<evidence type="ECO:0000313" key="1">
    <source>
        <dbReference type="EMBL" id="AHE99980.1"/>
    </source>
</evidence>
<name>W0DSY1_9GAMM</name>
<reference evidence="1 2" key="1">
    <citation type="submission" date="2013-12" db="EMBL/GenBank/DDBJ databases">
        <authorList>
            <consortium name="DOE Joint Genome Institute"/>
            <person name="Muyzer G."/>
            <person name="Huntemann M."/>
            <person name="Han J."/>
            <person name="Chen A."/>
            <person name="Kyrpides N."/>
            <person name="Mavromatis K."/>
            <person name="Markowitz V."/>
            <person name="Palaniappan K."/>
            <person name="Ivanova N."/>
            <person name="Schaumberg A."/>
            <person name="Pati A."/>
            <person name="Liolios K."/>
            <person name="Nordberg H.P."/>
            <person name="Cantor M.N."/>
            <person name="Hua S.X."/>
            <person name="Woyke T."/>
        </authorList>
    </citation>
    <scope>NUCLEOTIDE SEQUENCE [LARGE SCALE GENOMIC DNA]</scope>
    <source>
        <strain evidence="1 2">ARh 1</strain>
    </source>
</reference>
<evidence type="ECO:0008006" key="3">
    <source>
        <dbReference type="Google" id="ProtNLM"/>
    </source>
</evidence>
<dbReference type="InterPro" id="IPR011990">
    <property type="entry name" value="TPR-like_helical_dom_sf"/>
</dbReference>
<dbReference type="EMBL" id="CP007029">
    <property type="protein sequence ID" value="AHE99980.1"/>
    <property type="molecule type" value="Genomic_DNA"/>
</dbReference>
<dbReference type="Proteomes" id="UP000005289">
    <property type="component" value="Chromosome"/>
</dbReference>
<accession>W0DSY1</accession>
<dbReference type="AlphaFoldDB" id="W0DSY1"/>
<protein>
    <recommendedName>
        <fullName evidence="3">Tetratricopeptide repeat protein</fullName>
    </recommendedName>
</protein>
<dbReference type="STRING" id="713585.THITH_05545"/>
<dbReference type="HOGENOM" id="CLU_657109_0_0_6"/>
<evidence type="ECO:0000313" key="2">
    <source>
        <dbReference type="Proteomes" id="UP000005289"/>
    </source>
</evidence>
<dbReference type="OrthoDB" id="5756925at2"/>
<keyword evidence="2" id="KW-1185">Reference proteome</keyword>